<feature type="domain" description="Response regulatory" evidence="2">
    <location>
        <begin position="13"/>
        <end position="132"/>
    </location>
</feature>
<dbReference type="AlphaFoldDB" id="A0A1J5QDP8"/>
<accession>A0A1J5QDP8</accession>
<protein>
    <submittedName>
        <fullName evidence="3">Response regulator UvrY</fullName>
    </submittedName>
</protein>
<dbReference type="GO" id="GO:0000160">
    <property type="term" value="P:phosphorelay signal transduction system"/>
    <property type="evidence" value="ECO:0007669"/>
    <property type="project" value="InterPro"/>
</dbReference>
<gene>
    <name evidence="3" type="primary">uvrY_21</name>
    <name evidence="3" type="ORF">GALL_402590</name>
</gene>
<reference evidence="3" key="1">
    <citation type="submission" date="2016-10" db="EMBL/GenBank/DDBJ databases">
        <title>Sequence of Gallionella enrichment culture.</title>
        <authorList>
            <person name="Poehlein A."/>
            <person name="Muehling M."/>
            <person name="Daniel R."/>
        </authorList>
    </citation>
    <scope>NUCLEOTIDE SEQUENCE</scope>
</reference>
<dbReference type="EMBL" id="MLJW01001482">
    <property type="protein sequence ID" value="OIQ78044.1"/>
    <property type="molecule type" value="Genomic_DNA"/>
</dbReference>
<evidence type="ECO:0000259" key="2">
    <source>
        <dbReference type="PROSITE" id="PS50110"/>
    </source>
</evidence>
<dbReference type="Gene3D" id="3.40.50.2300">
    <property type="match status" value="1"/>
</dbReference>
<organism evidence="3">
    <name type="scientific">mine drainage metagenome</name>
    <dbReference type="NCBI Taxonomy" id="410659"/>
    <lineage>
        <taxon>unclassified sequences</taxon>
        <taxon>metagenomes</taxon>
        <taxon>ecological metagenomes</taxon>
    </lineage>
</organism>
<proteinExistence type="predicted"/>
<comment type="caution">
    <text evidence="3">The sequence shown here is derived from an EMBL/GenBank/DDBJ whole genome shotgun (WGS) entry which is preliminary data.</text>
</comment>
<dbReference type="PANTHER" id="PTHR44591:SF3">
    <property type="entry name" value="RESPONSE REGULATORY DOMAIN-CONTAINING PROTEIN"/>
    <property type="match status" value="1"/>
</dbReference>
<evidence type="ECO:0000256" key="1">
    <source>
        <dbReference type="ARBA" id="ARBA00022553"/>
    </source>
</evidence>
<dbReference type="CDD" id="cd17535">
    <property type="entry name" value="REC_NarL-like"/>
    <property type="match status" value="1"/>
</dbReference>
<sequence>MVGNQILESRLMQLMVVDDSVLVRERLAALLSGIAGVKGVLQAECGEQALDLLRVDTACAVQFVVLDIEMPGESGLQLLRRIKASRADVQIAMFSQHADSQHRARSLADGADFFFDKSSDIDRLETTVRQLAAQSH</sequence>
<dbReference type="InterPro" id="IPR011006">
    <property type="entry name" value="CheY-like_superfamily"/>
</dbReference>
<keyword evidence="1" id="KW-0597">Phosphoprotein</keyword>
<dbReference type="SMART" id="SM00448">
    <property type="entry name" value="REC"/>
    <property type="match status" value="1"/>
</dbReference>
<name>A0A1J5QDP8_9ZZZZ</name>
<dbReference type="PANTHER" id="PTHR44591">
    <property type="entry name" value="STRESS RESPONSE REGULATOR PROTEIN 1"/>
    <property type="match status" value="1"/>
</dbReference>
<dbReference type="Pfam" id="PF00072">
    <property type="entry name" value="Response_reg"/>
    <property type="match status" value="1"/>
</dbReference>
<dbReference type="InterPro" id="IPR050595">
    <property type="entry name" value="Bact_response_regulator"/>
</dbReference>
<evidence type="ECO:0000313" key="3">
    <source>
        <dbReference type="EMBL" id="OIQ78044.1"/>
    </source>
</evidence>
<dbReference type="InterPro" id="IPR001789">
    <property type="entry name" value="Sig_transdc_resp-reg_receiver"/>
</dbReference>
<dbReference type="SUPFAM" id="SSF52172">
    <property type="entry name" value="CheY-like"/>
    <property type="match status" value="1"/>
</dbReference>
<dbReference type="InterPro" id="IPR058245">
    <property type="entry name" value="NreC/VraR/RcsB-like_REC"/>
</dbReference>
<dbReference type="PROSITE" id="PS50110">
    <property type="entry name" value="RESPONSE_REGULATORY"/>
    <property type="match status" value="1"/>
</dbReference>